<protein>
    <submittedName>
        <fullName evidence="1">Uncharacterized protein</fullName>
    </submittedName>
</protein>
<organism evidence="1 2">
    <name type="scientific">Dactylosporangium darangshiense</name>
    <dbReference type="NCBI Taxonomy" id="579108"/>
    <lineage>
        <taxon>Bacteria</taxon>
        <taxon>Bacillati</taxon>
        <taxon>Actinomycetota</taxon>
        <taxon>Actinomycetes</taxon>
        <taxon>Micromonosporales</taxon>
        <taxon>Micromonosporaceae</taxon>
        <taxon>Dactylosporangium</taxon>
    </lineage>
</organism>
<proteinExistence type="predicted"/>
<comment type="caution">
    <text evidence="1">The sequence shown here is derived from an EMBL/GenBank/DDBJ whole genome shotgun (WGS) entry which is preliminary data.</text>
</comment>
<evidence type="ECO:0000313" key="2">
    <source>
        <dbReference type="Proteomes" id="UP001500620"/>
    </source>
</evidence>
<sequence>MGAWRGYARAMGSEQGDAWAPQSRVGAVVVALVQGDQAAAERAAGLPPDERDPSVLQAAIRLAVRSLFDEDTGPDQIAEFVAAMREDVEVDPAVAEALIRAQLGEPQLLEAFAPQSVDDTTWSTLGYLCERRLGPEDSLQLVEYAEQQALHAA</sequence>
<dbReference type="EMBL" id="BAABAT010000025">
    <property type="protein sequence ID" value="GAA4256708.1"/>
    <property type="molecule type" value="Genomic_DNA"/>
</dbReference>
<gene>
    <name evidence="1" type="ORF">GCM10022255_070610</name>
</gene>
<keyword evidence="2" id="KW-1185">Reference proteome</keyword>
<reference evidence="2" key="1">
    <citation type="journal article" date="2019" name="Int. J. Syst. Evol. Microbiol.">
        <title>The Global Catalogue of Microorganisms (GCM) 10K type strain sequencing project: providing services to taxonomists for standard genome sequencing and annotation.</title>
        <authorList>
            <consortium name="The Broad Institute Genomics Platform"/>
            <consortium name="The Broad Institute Genome Sequencing Center for Infectious Disease"/>
            <person name="Wu L."/>
            <person name="Ma J."/>
        </authorList>
    </citation>
    <scope>NUCLEOTIDE SEQUENCE [LARGE SCALE GENOMIC DNA]</scope>
    <source>
        <strain evidence="2">JCM 17441</strain>
    </source>
</reference>
<accession>A0ABP8DIL8</accession>
<name>A0ABP8DIL8_9ACTN</name>
<evidence type="ECO:0000313" key="1">
    <source>
        <dbReference type="EMBL" id="GAA4256708.1"/>
    </source>
</evidence>
<dbReference type="Proteomes" id="UP001500620">
    <property type="component" value="Unassembled WGS sequence"/>
</dbReference>